<protein>
    <submittedName>
        <fullName evidence="4">Chemotaxis signal transduction protein</fullName>
    </submittedName>
</protein>
<evidence type="ECO:0000313" key="5">
    <source>
        <dbReference type="Proteomes" id="UP000008957"/>
    </source>
</evidence>
<evidence type="ECO:0000259" key="3">
    <source>
        <dbReference type="PROSITE" id="PS50851"/>
    </source>
</evidence>
<dbReference type="PANTHER" id="PTHR47233">
    <property type="entry name" value="CHEMOTAXIS PROTEIN CHEV"/>
    <property type="match status" value="1"/>
</dbReference>
<dbReference type="SMART" id="SM00448">
    <property type="entry name" value="REC"/>
    <property type="match status" value="1"/>
</dbReference>
<dbReference type="RefSeq" id="WP_015556053.1">
    <property type="nucleotide sequence ID" value="NC_021038.1"/>
</dbReference>
<dbReference type="Pfam" id="PF01584">
    <property type="entry name" value="CheW"/>
    <property type="match status" value="1"/>
</dbReference>
<dbReference type="PANTHER" id="PTHR47233:SF3">
    <property type="entry name" value="CHEMOTAXIS PROTEIN CHEV"/>
    <property type="match status" value="1"/>
</dbReference>
<dbReference type="EMBL" id="FP929056">
    <property type="protein sequence ID" value="CBL27906.1"/>
    <property type="molecule type" value="Genomic_DNA"/>
</dbReference>
<dbReference type="Pfam" id="PF00072">
    <property type="entry name" value="Response_reg"/>
    <property type="match status" value="1"/>
</dbReference>
<dbReference type="Gene3D" id="3.40.50.2300">
    <property type="match status" value="1"/>
</dbReference>
<dbReference type="GO" id="GO:0000160">
    <property type="term" value="P:phosphorelay signal transduction system"/>
    <property type="evidence" value="ECO:0007669"/>
    <property type="project" value="InterPro"/>
</dbReference>
<dbReference type="SUPFAM" id="SSF50341">
    <property type="entry name" value="CheW-like"/>
    <property type="match status" value="1"/>
</dbReference>
<feature type="modified residue" description="4-aspartylphosphate" evidence="1">
    <location>
        <position position="237"/>
    </location>
</feature>
<dbReference type="InterPro" id="IPR011006">
    <property type="entry name" value="CheY-like_superfamily"/>
</dbReference>
<feature type="domain" description="Response regulatory" evidence="2">
    <location>
        <begin position="185"/>
        <end position="304"/>
    </location>
</feature>
<dbReference type="SMART" id="SM00260">
    <property type="entry name" value="CheW"/>
    <property type="match status" value="1"/>
</dbReference>
<keyword evidence="1" id="KW-0597">Phosphoprotein</keyword>
<gene>
    <name evidence="4" type="ORF">SY1_04800</name>
</gene>
<name>A0AB94IVW5_9BACT</name>
<reference evidence="4 5" key="2">
    <citation type="submission" date="2010-03" db="EMBL/GenBank/DDBJ databases">
        <authorList>
            <person name="Pajon A."/>
        </authorList>
    </citation>
    <scope>NUCLEOTIDE SEQUENCE [LARGE SCALE GENOMIC DNA]</scope>
    <source>
        <strain evidence="4 5">SGP1</strain>
    </source>
</reference>
<dbReference type="PROSITE" id="PS50851">
    <property type="entry name" value="CHEW"/>
    <property type="match status" value="1"/>
</dbReference>
<feature type="domain" description="CheW-like" evidence="3">
    <location>
        <begin position="21"/>
        <end position="159"/>
    </location>
</feature>
<dbReference type="Proteomes" id="UP000008957">
    <property type="component" value="Chromosome"/>
</dbReference>
<dbReference type="GO" id="GO:0006935">
    <property type="term" value="P:chemotaxis"/>
    <property type="evidence" value="ECO:0007669"/>
    <property type="project" value="InterPro"/>
</dbReference>
<evidence type="ECO:0000313" key="4">
    <source>
        <dbReference type="EMBL" id="CBL27906.1"/>
    </source>
</evidence>
<keyword evidence="5" id="KW-1185">Reference proteome</keyword>
<accession>A0AB94IVW5</accession>
<evidence type="ECO:0000256" key="1">
    <source>
        <dbReference type="PROSITE-ProRule" id="PRU00169"/>
    </source>
</evidence>
<dbReference type="InterPro" id="IPR001789">
    <property type="entry name" value="Sig_transdc_resp-reg_receiver"/>
</dbReference>
<dbReference type="Gene3D" id="2.40.50.180">
    <property type="entry name" value="CheA-289, Domain 4"/>
    <property type="match status" value="1"/>
</dbReference>
<dbReference type="AlphaFoldDB" id="A0AB94IVW5"/>
<dbReference type="SUPFAM" id="SSF52172">
    <property type="entry name" value="CheY-like"/>
    <property type="match status" value="1"/>
</dbReference>
<reference evidence="5" key="1">
    <citation type="submission" date="2010-03" db="EMBL/GenBank/DDBJ databases">
        <title>The genome sequence of Synergistetes sp. SGP1.</title>
        <authorList>
            <consortium name="metaHIT consortium -- http://www.metahit.eu/"/>
            <person name="Pajon A."/>
            <person name="Turner K."/>
            <person name="Parkhill J."/>
            <person name="Wade W."/>
            <person name="Vartoukian S."/>
        </authorList>
    </citation>
    <scope>NUCLEOTIDE SEQUENCE [LARGE SCALE GENOMIC DNA]</scope>
    <source>
        <strain evidence="5">SGP1</strain>
    </source>
</reference>
<dbReference type="Gene3D" id="2.30.30.40">
    <property type="entry name" value="SH3 Domains"/>
    <property type="match status" value="1"/>
</dbReference>
<dbReference type="InterPro" id="IPR002545">
    <property type="entry name" value="CheW-lke_dom"/>
</dbReference>
<evidence type="ECO:0000259" key="2">
    <source>
        <dbReference type="PROSITE" id="PS50110"/>
    </source>
</evidence>
<dbReference type="InterPro" id="IPR036061">
    <property type="entry name" value="CheW-like_dom_sf"/>
</dbReference>
<organism evidence="4 5">
    <name type="scientific">Fretibacterium fastidiosum</name>
    <dbReference type="NCBI Taxonomy" id="651822"/>
    <lineage>
        <taxon>Bacteria</taxon>
        <taxon>Thermotogati</taxon>
        <taxon>Synergistota</taxon>
        <taxon>Synergistia</taxon>
        <taxon>Synergistales</taxon>
        <taxon>Aminobacteriaceae</taxon>
        <taxon>Fretibacterium</taxon>
    </lineage>
</organism>
<dbReference type="KEGG" id="sbr:SY1_04800"/>
<sequence length="312" mass="35290">MEDRAQAQADVREVSLKTGKKWEVVVFDLGGEAYAINVNKTREILRWQGCRPVPTTTEAFVGITTVRETILPLIDLRVFLGIRSPIPMERTKVMIVEFNDLRLGFLVDSVERIRQVSADDLDSSKMSGISDKWVLYVIKNDARNILLLDYEAIIQDTAPAVARHMFDKNRISAYFNQVGNVEDFHILVADDSPLLRQQICDVLEQSGFSSVYPVKDGAEAHDLLIGKHENFDLLISDIEMPVMDGLTLVSDLRADPCTAEVPVILFSSIMVKDLLERADKLKIVHVLKPDIYKLVEGVMKIYQEKKEREGKS</sequence>
<dbReference type="PROSITE" id="PS50110">
    <property type="entry name" value="RESPONSE_REGULATORY"/>
    <property type="match status" value="1"/>
</dbReference>
<proteinExistence type="predicted"/>